<organism evidence="5 6">
    <name type="scientific">Diversispora eburnea</name>
    <dbReference type="NCBI Taxonomy" id="1213867"/>
    <lineage>
        <taxon>Eukaryota</taxon>
        <taxon>Fungi</taxon>
        <taxon>Fungi incertae sedis</taxon>
        <taxon>Mucoromycota</taxon>
        <taxon>Glomeromycotina</taxon>
        <taxon>Glomeromycetes</taxon>
        <taxon>Diversisporales</taxon>
        <taxon>Diversisporaceae</taxon>
        <taxon>Diversispora</taxon>
    </lineage>
</organism>
<gene>
    <name evidence="5" type="ORF">DEBURN_LOCUS8195</name>
</gene>
<proteinExistence type="predicted"/>
<feature type="compositionally biased region" description="Low complexity" evidence="3">
    <location>
        <begin position="138"/>
        <end position="170"/>
    </location>
</feature>
<evidence type="ECO:0000256" key="3">
    <source>
        <dbReference type="SAM" id="MobiDB-lite"/>
    </source>
</evidence>
<sequence>MVTQTPESCDPHKKYELWIDPTDNSTLYKNDSTFEPHYLQTEPQIVSLESFNYPGYYVSHHNFLGFILKVNQSTDVMDDIQFNLVDGLDGQGYSFESVNNPGYYLRHQNYRIKLHIHDGSDLFKKDASFHARINTDYKNNTDNNPNDNSINNTNNNPTNNSINNKSNTNSRESSPNIGLIVGASIGGSITTLLFPNVNGGNNASPGNATSGQQFVLYNVDEFDGANKRSSAETLKSHGEVHVDYF</sequence>
<evidence type="ECO:0000256" key="1">
    <source>
        <dbReference type="ARBA" id="ARBA00001462"/>
    </source>
</evidence>
<dbReference type="Proteomes" id="UP000789706">
    <property type="component" value="Unassembled WGS sequence"/>
</dbReference>
<dbReference type="AlphaFoldDB" id="A0A9N9BS22"/>
<dbReference type="GO" id="GO:0046556">
    <property type="term" value="F:alpha-L-arabinofuranosidase activity"/>
    <property type="evidence" value="ECO:0007669"/>
    <property type="project" value="UniProtKB-EC"/>
</dbReference>
<dbReference type="EMBL" id="CAJVPK010001141">
    <property type="protein sequence ID" value="CAG8573310.1"/>
    <property type="molecule type" value="Genomic_DNA"/>
</dbReference>
<evidence type="ECO:0000259" key="4">
    <source>
        <dbReference type="Pfam" id="PF05270"/>
    </source>
</evidence>
<dbReference type="SUPFAM" id="SSF110221">
    <property type="entry name" value="AbfB domain"/>
    <property type="match status" value="2"/>
</dbReference>
<comment type="caution">
    <text evidence="5">The sequence shown here is derived from an EMBL/GenBank/DDBJ whole genome shotgun (WGS) entry which is preliminary data.</text>
</comment>
<dbReference type="InterPro" id="IPR036195">
    <property type="entry name" value="AbfB_ABD_sf"/>
</dbReference>
<dbReference type="OrthoDB" id="2379530at2759"/>
<name>A0A9N9BS22_9GLOM</name>
<protein>
    <recommendedName>
        <fullName evidence="2">non-reducing end alpha-L-arabinofuranosidase</fullName>
        <ecNumber evidence="2">3.2.1.55</ecNumber>
    </recommendedName>
</protein>
<dbReference type="CDD" id="cd23399">
    <property type="entry name" value="beta-trefoil_ABD_ABFB"/>
    <property type="match status" value="1"/>
</dbReference>
<dbReference type="Gene3D" id="2.80.10.50">
    <property type="match status" value="1"/>
</dbReference>
<keyword evidence="6" id="KW-1185">Reference proteome</keyword>
<evidence type="ECO:0000313" key="5">
    <source>
        <dbReference type="EMBL" id="CAG8573310.1"/>
    </source>
</evidence>
<feature type="region of interest" description="Disordered" evidence="3">
    <location>
        <begin position="135"/>
        <end position="173"/>
    </location>
</feature>
<dbReference type="GO" id="GO:0046373">
    <property type="term" value="P:L-arabinose metabolic process"/>
    <property type="evidence" value="ECO:0007669"/>
    <property type="project" value="InterPro"/>
</dbReference>
<evidence type="ECO:0000256" key="2">
    <source>
        <dbReference type="ARBA" id="ARBA00012670"/>
    </source>
</evidence>
<accession>A0A9N9BS22</accession>
<reference evidence="5" key="1">
    <citation type="submission" date="2021-06" db="EMBL/GenBank/DDBJ databases">
        <authorList>
            <person name="Kallberg Y."/>
            <person name="Tangrot J."/>
            <person name="Rosling A."/>
        </authorList>
    </citation>
    <scope>NUCLEOTIDE SEQUENCE</scope>
    <source>
        <strain evidence="5">AZ414A</strain>
    </source>
</reference>
<evidence type="ECO:0000313" key="6">
    <source>
        <dbReference type="Proteomes" id="UP000789706"/>
    </source>
</evidence>
<comment type="catalytic activity">
    <reaction evidence="1">
        <text>Hydrolysis of terminal non-reducing alpha-L-arabinofuranoside residues in alpha-L-arabinosides.</text>
        <dbReference type="EC" id="3.2.1.55"/>
    </reaction>
</comment>
<feature type="domain" description="Alpha-L-arabinofuranosidase B arabinose-binding" evidence="4">
    <location>
        <begin position="57"/>
        <end position="133"/>
    </location>
</feature>
<dbReference type="Pfam" id="PF05270">
    <property type="entry name" value="AbfB"/>
    <property type="match status" value="1"/>
</dbReference>
<dbReference type="EC" id="3.2.1.55" evidence="2"/>
<dbReference type="InterPro" id="IPR007934">
    <property type="entry name" value="AbfB_ABD"/>
</dbReference>